<dbReference type="SUPFAM" id="SSF54593">
    <property type="entry name" value="Glyoxalase/Bleomycin resistance protein/Dihydroxybiphenyl dioxygenase"/>
    <property type="match status" value="1"/>
</dbReference>
<feature type="domain" description="VOC" evidence="2">
    <location>
        <begin position="28"/>
        <end position="152"/>
    </location>
</feature>
<keyword evidence="3" id="KW-0560">Oxidoreductase</keyword>
<protein>
    <submittedName>
        <fullName evidence="3">Biphenyl 2,3-dioxygenase</fullName>
    </submittedName>
</protein>
<keyword evidence="3" id="KW-0223">Dioxygenase</keyword>
<dbReference type="RefSeq" id="WP_084706978.1">
    <property type="nucleotide sequence ID" value="NZ_BBUN01000078.1"/>
</dbReference>
<dbReference type="Pfam" id="PF00903">
    <property type="entry name" value="Glyoxalase"/>
    <property type="match status" value="1"/>
</dbReference>
<comment type="caution">
    <text evidence="3">The sequence shown here is derived from an EMBL/GenBank/DDBJ whole genome shotgun (WGS) entry which is preliminary data.</text>
</comment>
<dbReference type="AlphaFoldDB" id="A0A2G5PIG5"/>
<dbReference type="Gene3D" id="3.10.180.10">
    <property type="entry name" value="2,3-Dihydroxybiphenyl 1,2-Dioxygenase, domain 1"/>
    <property type="match status" value="1"/>
</dbReference>
<organism evidence="3 4">
    <name type="scientific">Mycobacterium celatum</name>
    <dbReference type="NCBI Taxonomy" id="28045"/>
    <lineage>
        <taxon>Bacteria</taxon>
        <taxon>Bacillati</taxon>
        <taxon>Actinomycetota</taxon>
        <taxon>Actinomycetes</taxon>
        <taxon>Mycobacteriales</taxon>
        <taxon>Mycobacteriaceae</taxon>
        <taxon>Mycobacterium</taxon>
    </lineage>
</organism>
<dbReference type="Proteomes" id="UP000230971">
    <property type="component" value="Unassembled WGS sequence"/>
</dbReference>
<evidence type="ECO:0000313" key="3">
    <source>
        <dbReference type="EMBL" id="PIB78091.1"/>
    </source>
</evidence>
<dbReference type="OrthoDB" id="9804907at2"/>
<reference evidence="3 4" key="1">
    <citation type="journal article" date="2017" name="Infect. Genet. Evol.">
        <title>The new phylogeny of the genus Mycobacterium: The old and the news.</title>
        <authorList>
            <person name="Tortoli E."/>
            <person name="Fedrizzi T."/>
            <person name="Meehan C.J."/>
            <person name="Trovato A."/>
            <person name="Grottola A."/>
            <person name="Giacobazzi E."/>
            <person name="Serpini G.F."/>
            <person name="Tagliazucchi S."/>
            <person name="Fabio A."/>
            <person name="Bettua C."/>
            <person name="Bertorelli R."/>
            <person name="Frascaro F."/>
            <person name="De Sanctis V."/>
            <person name="Pecorari M."/>
            <person name="Jousson O."/>
            <person name="Segata N."/>
            <person name="Cirillo D.M."/>
        </authorList>
    </citation>
    <scope>NUCLEOTIDE SEQUENCE [LARGE SCALE GENOMIC DNA]</scope>
    <source>
        <strain evidence="3 4">NCTC 12882</strain>
    </source>
</reference>
<dbReference type="InterPro" id="IPR029068">
    <property type="entry name" value="Glyas_Bleomycin-R_OHBP_Dase"/>
</dbReference>
<evidence type="ECO:0000256" key="1">
    <source>
        <dbReference type="SAM" id="MobiDB-lite"/>
    </source>
</evidence>
<name>A0A2G5PIG5_MYCCE</name>
<dbReference type="PROSITE" id="PS51819">
    <property type="entry name" value="VOC"/>
    <property type="match status" value="1"/>
</dbReference>
<sequence length="221" mass="25170">MTPPNNHPAVRVRSEDLEQPPRPGAPAKLAHVVYKTPRPQQMIDWYTQVLDAVVVFEDKRLAFLTYDHEHHRIALIKVPRALRIPGTVWKVYRKFWGVDHVAFTYTHLENLVAAYRRLADAGIRPVWCINHGPTTSMYYEDPDGHRIELQVDNFDSNAELLDWLSCGEFDENPIGVEFDPDVLERLLAAGTSAAELKKRGSAPPDGRRARAGLGTLRWKTL</sequence>
<dbReference type="EMBL" id="PDKV01000019">
    <property type="protein sequence ID" value="PIB78091.1"/>
    <property type="molecule type" value="Genomic_DNA"/>
</dbReference>
<dbReference type="GO" id="GO:0051213">
    <property type="term" value="F:dioxygenase activity"/>
    <property type="evidence" value="ECO:0007669"/>
    <property type="project" value="UniProtKB-KW"/>
</dbReference>
<dbReference type="InterPro" id="IPR037523">
    <property type="entry name" value="VOC_core"/>
</dbReference>
<feature type="region of interest" description="Disordered" evidence="1">
    <location>
        <begin position="1"/>
        <end position="25"/>
    </location>
</feature>
<proteinExistence type="predicted"/>
<gene>
    <name evidence="3" type="ORF">CQY23_15210</name>
</gene>
<dbReference type="InterPro" id="IPR004360">
    <property type="entry name" value="Glyas_Fos-R_dOase_dom"/>
</dbReference>
<evidence type="ECO:0000313" key="4">
    <source>
        <dbReference type="Proteomes" id="UP000230971"/>
    </source>
</evidence>
<accession>A0A2G5PIG5</accession>
<evidence type="ECO:0000259" key="2">
    <source>
        <dbReference type="PROSITE" id="PS51819"/>
    </source>
</evidence>